<keyword evidence="3 4" id="KW-0326">Glycosidase</keyword>
<dbReference type="Pfam" id="PF16352">
    <property type="entry name" value="DUF4980"/>
    <property type="match status" value="1"/>
</dbReference>
<feature type="domain" description="Glycosyl hydrolase family 32 C-terminal" evidence="6">
    <location>
        <begin position="415"/>
        <end position="529"/>
    </location>
</feature>
<organism evidence="8 9">
    <name type="scientific">Candidatus Enterocola intestinipullorum</name>
    <dbReference type="NCBI Taxonomy" id="2840783"/>
    <lineage>
        <taxon>Bacteria</taxon>
        <taxon>Pseudomonadati</taxon>
        <taxon>Bacteroidota</taxon>
        <taxon>Bacteroidia</taxon>
        <taxon>Bacteroidales</taxon>
        <taxon>Candidatus Enterocola</taxon>
    </lineage>
</organism>
<dbReference type="InterPro" id="IPR032313">
    <property type="entry name" value="DUF4980"/>
</dbReference>
<dbReference type="AlphaFoldDB" id="A0A9D9EDU4"/>
<evidence type="ECO:0000259" key="6">
    <source>
        <dbReference type="Pfam" id="PF08244"/>
    </source>
</evidence>
<dbReference type="SUPFAM" id="SSF49899">
    <property type="entry name" value="Concanavalin A-like lectins/glucanases"/>
    <property type="match status" value="1"/>
</dbReference>
<sequence>MPLFAAALLQPGNEFNVLRFVAEKNFMLLPVQDTAPEADVYVVYANGQQGERMKVRLARERVEYYVPFDIKAYKGREISVCMTPVPEGMVCWDSIRFADEFEPLPCKYRPSGHFVPPYGWINDPNGMIYRNGEYHLFYQYNPYGCTWGNMHWGHAVSTNLTDWEHLPVALAPDAWGGIFSGSCVQKQDTVFAFYTSAGARQTQSMAYSTDDGRTFTKYAGNPVIFSNVPDFRDPKLIWYAPDSVWIMVLAAGQQMDFYKSGNLRQWEYLSSFGKGYGCHDGVWECPDLLCFNAGGKNEKWVLFCNINPGGPAGGSATQYFTGSFNGREFACDSDSSVTKWLDYGKDHYAAVTFTDAPDDRKISMAWMNNWQYAPLVPATHYRSAMTLPRDLQLFRHKGGYYLSSLPSKEVQDLPHYEISITVPKKSKAGLELKFSNAAGEYVTITYDFAADTVVMDRAHSGITGFSDDFPVPTAAPLLDESGRYKLSVYLSASSVEAFGGTWCMTNNVYPSAPYDTFTYTATDKSVKVEYELKSNTK</sequence>
<dbReference type="SMART" id="SM00640">
    <property type="entry name" value="Glyco_32"/>
    <property type="match status" value="1"/>
</dbReference>
<reference evidence="8" key="1">
    <citation type="submission" date="2020-10" db="EMBL/GenBank/DDBJ databases">
        <authorList>
            <person name="Gilroy R."/>
        </authorList>
    </citation>
    <scope>NUCLEOTIDE SEQUENCE</scope>
    <source>
        <strain evidence="8">D3-1215</strain>
    </source>
</reference>
<evidence type="ECO:0000256" key="4">
    <source>
        <dbReference type="RuleBase" id="RU362110"/>
    </source>
</evidence>
<evidence type="ECO:0000256" key="3">
    <source>
        <dbReference type="ARBA" id="ARBA00023295"/>
    </source>
</evidence>
<dbReference type="PROSITE" id="PS00609">
    <property type="entry name" value="GLYCOSYL_HYDROL_F32"/>
    <property type="match status" value="1"/>
</dbReference>
<evidence type="ECO:0000256" key="1">
    <source>
        <dbReference type="ARBA" id="ARBA00009902"/>
    </source>
</evidence>
<reference evidence="8" key="2">
    <citation type="journal article" date="2021" name="PeerJ">
        <title>Extensive microbial diversity within the chicken gut microbiome revealed by metagenomics and culture.</title>
        <authorList>
            <person name="Gilroy R."/>
            <person name="Ravi A."/>
            <person name="Getino M."/>
            <person name="Pursley I."/>
            <person name="Horton D.L."/>
            <person name="Alikhan N.F."/>
            <person name="Baker D."/>
            <person name="Gharbi K."/>
            <person name="Hall N."/>
            <person name="Watson M."/>
            <person name="Adriaenssens E.M."/>
            <person name="Foster-Nyarko E."/>
            <person name="Jarju S."/>
            <person name="Secka A."/>
            <person name="Antonio M."/>
            <person name="Oren A."/>
            <person name="Chaudhuri R.R."/>
            <person name="La Ragione R."/>
            <person name="Hildebrand F."/>
            <person name="Pallen M.J."/>
        </authorList>
    </citation>
    <scope>NUCLEOTIDE SEQUENCE</scope>
    <source>
        <strain evidence="8">D3-1215</strain>
    </source>
</reference>
<protein>
    <submittedName>
        <fullName evidence="8">DUF4980 domain-containing protein</fullName>
    </submittedName>
</protein>
<feature type="domain" description="DUF4980" evidence="7">
    <location>
        <begin position="14"/>
        <end position="104"/>
    </location>
</feature>
<dbReference type="SUPFAM" id="SSF75005">
    <property type="entry name" value="Arabinanase/levansucrase/invertase"/>
    <property type="match status" value="1"/>
</dbReference>
<dbReference type="Proteomes" id="UP000823637">
    <property type="component" value="Unassembled WGS sequence"/>
</dbReference>
<comment type="caution">
    <text evidence="8">The sequence shown here is derived from an EMBL/GenBank/DDBJ whole genome shotgun (WGS) entry which is preliminary data.</text>
</comment>
<keyword evidence="2 4" id="KW-0378">Hydrolase</keyword>
<name>A0A9D9EDU4_9BACT</name>
<dbReference type="CDD" id="cd18622">
    <property type="entry name" value="GH32_Inu-like"/>
    <property type="match status" value="1"/>
</dbReference>
<proteinExistence type="inferred from homology"/>
<dbReference type="Pfam" id="PF08244">
    <property type="entry name" value="Glyco_hydro_32C"/>
    <property type="match status" value="1"/>
</dbReference>
<evidence type="ECO:0000259" key="7">
    <source>
        <dbReference type="Pfam" id="PF16352"/>
    </source>
</evidence>
<gene>
    <name evidence="8" type="ORF">IAC32_00330</name>
</gene>
<dbReference type="PANTHER" id="PTHR42800">
    <property type="entry name" value="EXOINULINASE INUD (AFU_ORTHOLOGUE AFUA_5G00480)"/>
    <property type="match status" value="1"/>
</dbReference>
<evidence type="ECO:0000259" key="5">
    <source>
        <dbReference type="Pfam" id="PF00251"/>
    </source>
</evidence>
<dbReference type="InterPro" id="IPR013189">
    <property type="entry name" value="Glyco_hydro_32_C"/>
</dbReference>
<accession>A0A9D9EDU4</accession>
<dbReference type="GO" id="GO:0004575">
    <property type="term" value="F:sucrose alpha-glucosidase activity"/>
    <property type="evidence" value="ECO:0007669"/>
    <property type="project" value="TreeGrafter"/>
</dbReference>
<evidence type="ECO:0000256" key="2">
    <source>
        <dbReference type="ARBA" id="ARBA00022801"/>
    </source>
</evidence>
<dbReference type="Pfam" id="PF00251">
    <property type="entry name" value="Glyco_hydro_32N"/>
    <property type="match status" value="1"/>
</dbReference>
<dbReference type="EMBL" id="JADIMR010000005">
    <property type="protein sequence ID" value="MBO8446181.1"/>
    <property type="molecule type" value="Genomic_DNA"/>
</dbReference>
<dbReference type="InterPro" id="IPR018053">
    <property type="entry name" value="Glyco_hydro_32_AS"/>
</dbReference>
<dbReference type="InterPro" id="IPR013320">
    <property type="entry name" value="ConA-like_dom_sf"/>
</dbReference>
<dbReference type="Gene3D" id="2.60.120.560">
    <property type="entry name" value="Exo-inulinase, domain 1"/>
    <property type="match status" value="1"/>
</dbReference>
<dbReference type="Gene3D" id="2.115.10.20">
    <property type="entry name" value="Glycosyl hydrolase domain, family 43"/>
    <property type="match status" value="1"/>
</dbReference>
<dbReference type="GO" id="GO:0005737">
    <property type="term" value="C:cytoplasm"/>
    <property type="evidence" value="ECO:0007669"/>
    <property type="project" value="TreeGrafter"/>
</dbReference>
<dbReference type="GO" id="GO:0005987">
    <property type="term" value="P:sucrose catabolic process"/>
    <property type="evidence" value="ECO:0007669"/>
    <property type="project" value="TreeGrafter"/>
</dbReference>
<feature type="domain" description="Glycosyl hydrolase family 32 N-terminal" evidence="5">
    <location>
        <begin position="113"/>
        <end position="395"/>
    </location>
</feature>
<evidence type="ECO:0000313" key="9">
    <source>
        <dbReference type="Proteomes" id="UP000823637"/>
    </source>
</evidence>
<dbReference type="PANTHER" id="PTHR42800:SF1">
    <property type="entry name" value="EXOINULINASE INUD (AFU_ORTHOLOGUE AFUA_5G00480)"/>
    <property type="match status" value="1"/>
</dbReference>
<dbReference type="InterPro" id="IPR013148">
    <property type="entry name" value="Glyco_hydro_32_N"/>
</dbReference>
<evidence type="ECO:0000313" key="8">
    <source>
        <dbReference type="EMBL" id="MBO8446181.1"/>
    </source>
</evidence>
<dbReference type="InterPro" id="IPR023296">
    <property type="entry name" value="Glyco_hydro_beta-prop_sf"/>
</dbReference>
<comment type="similarity">
    <text evidence="1 4">Belongs to the glycosyl hydrolase 32 family.</text>
</comment>
<dbReference type="InterPro" id="IPR001362">
    <property type="entry name" value="Glyco_hydro_32"/>
</dbReference>